<dbReference type="GO" id="GO:0046872">
    <property type="term" value="F:metal ion binding"/>
    <property type="evidence" value="ECO:0007669"/>
    <property type="project" value="UniProtKB-KW"/>
</dbReference>
<evidence type="ECO:0000259" key="12">
    <source>
        <dbReference type="Pfam" id="PF02875"/>
    </source>
</evidence>
<evidence type="ECO:0000256" key="2">
    <source>
        <dbReference type="ARBA" id="ARBA00008276"/>
    </source>
</evidence>
<dbReference type="InterPro" id="IPR004101">
    <property type="entry name" value="Mur_ligase_C"/>
</dbReference>
<keyword evidence="5" id="KW-0479">Metal-binding</keyword>
<dbReference type="InterPro" id="IPR001645">
    <property type="entry name" value="Folylpolyglutamate_synth"/>
</dbReference>
<feature type="domain" description="Mur ligase C-terminal" evidence="12">
    <location>
        <begin position="293"/>
        <end position="412"/>
    </location>
</feature>
<dbReference type="Pfam" id="PF08245">
    <property type="entry name" value="Mur_ligase_M"/>
    <property type="match status" value="1"/>
</dbReference>
<dbReference type="InterPro" id="IPR018109">
    <property type="entry name" value="Folylpolyglutamate_synth_CS"/>
</dbReference>
<dbReference type="GO" id="GO:0008841">
    <property type="term" value="F:dihydrofolate synthase activity"/>
    <property type="evidence" value="ECO:0007669"/>
    <property type="project" value="TreeGrafter"/>
</dbReference>
<evidence type="ECO:0000256" key="9">
    <source>
        <dbReference type="ARBA" id="ARBA00030592"/>
    </source>
</evidence>
<dbReference type="GO" id="GO:0005524">
    <property type="term" value="F:ATP binding"/>
    <property type="evidence" value="ECO:0007669"/>
    <property type="project" value="UniProtKB-KW"/>
</dbReference>
<evidence type="ECO:0000256" key="6">
    <source>
        <dbReference type="ARBA" id="ARBA00022741"/>
    </source>
</evidence>
<comment type="caution">
    <text evidence="14">The sequence shown here is derived from an EMBL/GenBank/DDBJ whole genome shotgun (WGS) entry which is preliminary data.</text>
</comment>
<dbReference type="PROSITE" id="PS01011">
    <property type="entry name" value="FOLYLPOLYGLU_SYNT_1"/>
    <property type="match status" value="1"/>
</dbReference>
<dbReference type="InterPro" id="IPR013221">
    <property type="entry name" value="Mur_ligase_cen"/>
</dbReference>
<evidence type="ECO:0000256" key="5">
    <source>
        <dbReference type="ARBA" id="ARBA00022723"/>
    </source>
</evidence>
<dbReference type="STRING" id="48256.CLHUN_19280"/>
<feature type="domain" description="Mur ligase central" evidence="13">
    <location>
        <begin position="44"/>
        <end position="264"/>
    </location>
</feature>
<comment type="catalytic activity">
    <reaction evidence="10">
        <text>(6S)-5,6,7,8-tetrahydrofolyl-(gamma-L-Glu)(n) + L-glutamate + ATP = (6S)-5,6,7,8-tetrahydrofolyl-(gamma-L-Glu)(n+1) + ADP + phosphate + H(+)</text>
        <dbReference type="Rhea" id="RHEA:10580"/>
        <dbReference type="Rhea" id="RHEA-COMP:14738"/>
        <dbReference type="Rhea" id="RHEA-COMP:14740"/>
        <dbReference type="ChEBI" id="CHEBI:15378"/>
        <dbReference type="ChEBI" id="CHEBI:29985"/>
        <dbReference type="ChEBI" id="CHEBI:30616"/>
        <dbReference type="ChEBI" id="CHEBI:43474"/>
        <dbReference type="ChEBI" id="CHEBI:141005"/>
        <dbReference type="ChEBI" id="CHEBI:456216"/>
        <dbReference type="EC" id="6.3.2.17"/>
    </reaction>
</comment>
<dbReference type="OrthoDB" id="9809356at2"/>
<dbReference type="EC" id="6.3.2.17" evidence="3"/>
<evidence type="ECO:0000256" key="1">
    <source>
        <dbReference type="ARBA" id="ARBA00001946"/>
    </source>
</evidence>
<keyword evidence="8" id="KW-0460">Magnesium</keyword>
<evidence type="ECO:0000256" key="4">
    <source>
        <dbReference type="ARBA" id="ARBA00022598"/>
    </source>
</evidence>
<dbReference type="GO" id="GO:0005737">
    <property type="term" value="C:cytoplasm"/>
    <property type="evidence" value="ECO:0007669"/>
    <property type="project" value="TreeGrafter"/>
</dbReference>
<evidence type="ECO:0000256" key="7">
    <source>
        <dbReference type="ARBA" id="ARBA00022840"/>
    </source>
</evidence>
<organism evidence="14 15">
    <name type="scientific">Ruminiclostridium hungatei</name>
    <name type="common">Clostridium hungatei</name>
    <dbReference type="NCBI Taxonomy" id="48256"/>
    <lineage>
        <taxon>Bacteria</taxon>
        <taxon>Bacillati</taxon>
        <taxon>Bacillota</taxon>
        <taxon>Clostridia</taxon>
        <taxon>Eubacteriales</taxon>
        <taxon>Oscillospiraceae</taxon>
        <taxon>Ruminiclostridium</taxon>
    </lineage>
</organism>
<proteinExistence type="inferred from homology"/>
<dbReference type="Gene3D" id="3.90.190.20">
    <property type="entry name" value="Mur ligase, C-terminal domain"/>
    <property type="match status" value="1"/>
</dbReference>
<evidence type="ECO:0000259" key="13">
    <source>
        <dbReference type="Pfam" id="PF08245"/>
    </source>
</evidence>
<name>A0A1V4SJP7_RUMHU</name>
<gene>
    <name evidence="14" type="primary">fgs</name>
    <name evidence="14" type="ORF">CLHUN_19280</name>
</gene>
<dbReference type="InterPro" id="IPR036615">
    <property type="entry name" value="Mur_ligase_C_dom_sf"/>
</dbReference>
<evidence type="ECO:0000256" key="11">
    <source>
        <dbReference type="PIRNR" id="PIRNR001563"/>
    </source>
</evidence>
<dbReference type="Gene3D" id="3.40.1190.10">
    <property type="entry name" value="Mur-like, catalytic domain"/>
    <property type="match status" value="1"/>
</dbReference>
<keyword evidence="6 11" id="KW-0547">Nucleotide-binding</keyword>
<keyword evidence="15" id="KW-1185">Reference proteome</keyword>
<evidence type="ECO:0000313" key="14">
    <source>
        <dbReference type="EMBL" id="OPX44129.1"/>
    </source>
</evidence>
<dbReference type="NCBIfam" id="TIGR01499">
    <property type="entry name" value="folC"/>
    <property type="match status" value="1"/>
</dbReference>
<evidence type="ECO:0000313" key="15">
    <source>
        <dbReference type="Proteomes" id="UP000191554"/>
    </source>
</evidence>
<reference evidence="14 15" key="1">
    <citation type="submission" date="2017-03" db="EMBL/GenBank/DDBJ databases">
        <title>Genome sequence of Clostridium hungatei DSM 14427.</title>
        <authorList>
            <person name="Poehlein A."/>
            <person name="Daniel R."/>
        </authorList>
    </citation>
    <scope>NUCLEOTIDE SEQUENCE [LARGE SCALE GENOMIC DNA]</scope>
    <source>
        <strain evidence="14 15">DSM 14427</strain>
    </source>
</reference>
<dbReference type="Pfam" id="PF02875">
    <property type="entry name" value="Mur_ligase_C"/>
    <property type="match status" value="1"/>
</dbReference>
<protein>
    <recommendedName>
        <fullName evidence="3">tetrahydrofolate synthase</fullName>
        <ecNumber evidence="3">6.3.2.17</ecNumber>
    </recommendedName>
    <alternativeName>
        <fullName evidence="9">Tetrahydrofolylpolyglutamate synthase</fullName>
    </alternativeName>
</protein>
<dbReference type="FunFam" id="3.40.1190.10:FF:000011">
    <property type="entry name" value="Folylpolyglutamate synthase/dihydrofolate synthase"/>
    <property type="match status" value="1"/>
</dbReference>
<dbReference type="PANTHER" id="PTHR11136">
    <property type="entry name" value="FOLYLPOLYGLUTAMATE SYNTHASE-RELATED"/>
    <property type="match status" value="1"/>
</dbReference>
<dbReference type="AlphaFoldDB" id="A0A1V4SJP7"/>
<keyword evidence="4 11" id="KW-0436">Ligase</keyword>
<dbReference type="PIRSF" id="PIRSF001563">
    <property type="entry name" value="Folylpolyglu_synth"/>
    <property type="match status" value="1"/>
</dbReference>
<sequence>MNYQEAMEYIHGTLKFGSKLGLESITMLLDLMGNPQKKLKFIHVAGTNGKGSTTAFISHILMDSGYRTGIFTSPYIQRFTERIKVNDREIEPEELSEIISFVKEKIDLMLELGRDHPTEFEIITAVAFEYYCRQKCDMVVLEVGLGGRYDSTNAIDTPEVAVITTISLDHTDILGNTLAEIAYQKAGIIKKHGTVVVYPQPPEVRKVFEEVCGELEAELHWVELGTLSIKESGLEGQMFDYKDYHSLQMGLLGEHQLYNAAVAIDTCEMLINKGYKIENNNIRNGIARAVWPGRLEIINTRPMILIDGAHNLEGAQSLNAALDKYFLHQEKIFIVGFLGDKDYDGIMGLMASKASLIITVTPDSPRALSSGELAEKLNSYSRYVKDGINLKNGLKMALDNAGPNSVVCAFGSLYMIGQIREIFK</sequence>
<dbReference type="SUPFAM" id="SSF53244">
    <property type="entry name" value="MurD-like peptide ligases, peptide-binding domain"/>
    <property type="match status" value="1"/>
</dbReference>
<comment type="similarity">
    <text evidence="2 11">Belongs to the folylpolyglutamate synthase family.</text>
</comment>
<dbReference type="PANTHER" id="PTHR11136:SF0">
    <property type="entry name" value="DIHYDROFOLATE SYNTHETASE-RELATED"/>
    <property type="match status" value="1"/>
</dbReference>
<dbReference type="SUPFAM" id="SSF53623">
    <property type="entry name" value="MurD-like peptide ligases, catalytic domain"/>
    <property type="match status" value="1"/>
</dbReference>
<evidence type="ECO:0000256" key="10">
    <source>
        <dbReference type="ARBA" id="ARBA00047493"/>
    </source>
</evidence>
<dbReference type="RefSeq" id="WP_080064362.1">
    <property type="nucleotide sequence ID" value="NZ_MZGX01000011.1"/>
</dbReference>
<comment type="cofactor">
    <cofactor evidence="1">
        <name>Mg(2+)</name>
        <dbReference type="ChEBI" id="CHEBI:18420"/>
    </cofactor>
</comment>
<evidence type="ECO:0000256" key="3">
    <source>
        <dbReference type="ARBA" id="ARBA00013025"/>
    </source>
</evidence>
<dbReference type="InterPro" id="IPR036565">
    <property type="entry name" value="Mur-like_cat_sf"/>
</dbReference>
<dbReference type="EMBL" id="MZGX01000011">
    <property type="protein sequence ID" value="OPX44129.1"/>
    <property type="molecule type" value="Genomic_DNA"/>
</dbReference>
<dbReference type="Proteomes" id="UP000191554">
    <property type="component" value="Unassembled WGS sequence"/>
</dbReference>
<keyword evidence="7 11" id="KW-0067">ATP-binding</keyword>
<accession>A0A1V4SJP7</accession>
<evidence type="ECO:0000256" key="8">
    <source>
        <dbReference type="ARBA" id="ARBA00022842"/>
    </source>
</evidence>
<dbReference type="GO" id="GO:0004326">
    <property type="term" value="F:tetrahydrofolylpolyglutamate synthase activity"/>
    <property type="evidence" value="ECO:0007669"/>
    <property type="project" value="UniProtKB-EC"/>
</dbReference>